<dbReference type="GO" id="GO:0006935">
    <property type="term" value="P:chemotaxis"/>
    <property type="evidence" value="ECO:0007669"/>
    <property type="project" value="UniProtKB-UniRule"/>
</dbReference>
<organism evidence="5 6">
    <name type="scientific">Aureimonas glaciei</name>
    <dbReference type="NCBI Taxonomy" id="1776957"/>
    <lineage>
        <taxon>Bacteria</taxon>
        <taxon>Pseudomonadati</taxon>
        <taxon>Pseudomonadota</taxon>
        <taxon>Alphaproteobacteria</taxon>
        <taxon>Hyphomicrobiales</taxon>
        <taxon>Aurantimonadaceae</taxon>
        <taxon>Aureimonas</taxon>
    </lineage>
</organism>
<dbReference type="HAMAP" id="MF_01440">
    <property type="entry name" value="CheD"/>
    <property type="match status" value="1"/>
</dbReference>
<dbReference type="EC" id="3.5.1.44" evidence="3"/>
<keyword evidence="6" id="KW-1185">Reference proteome</keyword>
<dbReference type="Pfam" id="PF03975">
    <property type="entry name" value="CheD"/>
    <property type="match status" value="1"/>
</dbReference>
<keyword evidence="1 3" id="KW-0145">Chemotaxis</keyword>
<comment type="catalytic activity">
    <reaction evidence="3">
        <text>L-glutaminyl-[protein] + H2O = L-glutamyl-[protein] + NH4(+)</text>
        <dbReference type="Rhea" id="RHEA:16441"/>
        <dbReference type="Rhea" id="RHEA-COMP:10207"/>
        <dbReference type="Rhea" id="RHEA-COMP:10208"/>
        <dbReference type="ChEBI" id="CHEBI:15377"/>
        <dbReference type="ChEBI" id="CHEBI:28938"/>
        <dbReference type="ChEBI" id="CHEBI:29973"/>
        <dbReference type="ChEBI" id="CHEBI:30011"/>
        <dbReference type="EC" id="3.5.1.44"/>
    </reaction>
</comment>
<feature type="region of interest" description="Disordered" evidence="4">
    <location>
        <begin position="156"/>
        <end position="176"/>
    </location>
</feature>
<dbReference type="AlphaFoldDB" id="A0A916XSW5"/>
<dbReference type="PANTHER" id="PTHR35147">
    <property type="entry name" value="CHEMORECEPTOR GLUTAMINE DEAMIDASE CHED-RELATED"/>
    <property type="match status" value="1"/>
</dbReference>
<evidence type="ECO:0000256" key="4">
    <source>
        <dbReference type="SAM" id="MobiDB-lite"/>
    </source>
</evidence>
<keyword evidence="2 3" id="KW-0378">Hydrolase</keyword>
<gene>
    <name evidence="3 5" type="primary">cheD</name>
    <name evidence="5" type="ORF">GCM10011335_06090</name>
</gene>
<dbReference type="Gene3D" id="3.30.1330.200">
    <property type="match status" value="1"/>
</dbReference>
<comment type="function">
    <text evidence="3">Probably deamidates glutamine residues to glutamate on methyl-accepting chemotaxis receptors (MCPs), playing an important role in chemotaxis.</text>
</comment>
<dbReference type="RefSeq" id="WP_188849061.1">
    <property type="nucleotide sequence ID" value="NZ_BMJJ01000001.1"/>
</dbReference>
<comment type="caution">
    <text evidence="5">The sequence shown here is derived from an EMBL/GenBank/DDBJ whole genome shotgun (WGS) entry which is preliminary data.</text>
</comment>
<dbReference type="PANTHER" id="PTHR35147:SF3">
    <property type="entry name" value="CHEMORECEPTOR GLUTAMINE DEAMIDASE CHED 1-RELATED"/>
    <property type="match status" value="1"/>
</dbReference>
<dbReference type="CDD" id="cd16352">
    <property type="entry name" value="CheD"/>
    <property type="match status" value="1"/>
</dbReference>
<dbReference type="GO" id="GO:0050568">
    <property type="term" value="F:protein-glutamine glutaminase activity"/>
    <property type="evidence" value="ECO:0007669"/>
    <property type="project" value="UniProtKB-UniRule"/>
</dbReference>
<name>A0A916XSW5_9HYPH</name>
<protein>
    <recommendedName>
        <fullName evidence="3">Probable chemoreceptor glutamine deamidase CheD</fullName>
        <ecNumber evidence="3">3.5.1.44</ecNumber>
    </recommendedName>
</protein>
<reference evidence="5" key="1">
    <citation type="journal article" date="2014" name="Int. J. Syst. Evol. Microbiol.">
        <title>Complete genome sequence of Corynebacterium casei LMG S-19264T (=DSM 44701T), isolated from a smear-ripened cheese.</title>
        <authorList>
            <consortium name="US DOE Joint Genome Institute (JGI-PGF)"/>
            <person name="Walter F."/>
            <person name="Albersmeier A."/>
            <person name="Kalinowski J."/>
            <person name="Ruckert C."/>
        </authorList>
    </citation>
    <scope>NUCLEOTIDE SEQUENCE</scope>
    <source>
        <strain evidence="5">CGMCC 1.15493</strain>
    </source>
</reference>
<evidence type="ECO:0000313" key="5">
    <source>
        <dbReference type="EMBL" id="GGD05937.1"/>
    </source>
</evidence>
<evidence type="ECO:0000313" key="6">
    <source>
        <dbReference type="Proteomes" id="UP000613160"/>
    </source>
</evidence>
<dbReference type="EMBL" id="BMJJ01000001">
    <property type="protein sequence ID" value="GGD05937.1"/>
    <property type="molecule type" value="Genomic_DNA"/>
</dbReference>
<sequence length="176" mass="19121">MSEMIARRRLNIIQGEAKWGSGEDLVLTTLLGSCVAACMRDPVAGVGGMNHFLLPGGGEGQSRAESYGLYLMELLINGLLKQGARRERIEAKLFGGARTVQGLSDIGAKNAAFARNFLRNEGIMEARGDVGGDKGRRIEYWPHSGRARQVFLDKSAVLPPPPPVRQQKSIGDLELF</sequence>
<dbReference type="Proteomes" id="UP000613160">
    <property type="component" value="Unassembled WGS sequence"/>
</dbReference>
<dbReference type="SUPFAM" id="SSF64438">
    <property type="entry name" value="CNF1/YfiH-like putative cysteine hydrolases"/>
    <property type="match status" value="1"/>
</dbReference>
<evidence type="ECO:0000256" key="1">
    <source>
        <dbReference type="ARBA" id="ARBA00022500"/>
    </source>
</evidence>
<accession>A0A916XSW5</accession>
<comment type="similarity">
    <text evidence="3">Belongs to the CheD family.</text>
</comment>
<dbReference type="InterPro" id="IPR038592">
    <property type="entry name" value="CheD-like_sf"/>
</dbReference>
<evidence type="ECO:0000256" key="3">
    <source>
        <dbReference type="HAMAP-Rule" id="MF_01440"/>
    </source>
</evidence>
<reference evidence="5" key="2">
    <citation type="submission" date="2020-09" db="EMBL/GenBank/DDBJ databases">
        <authorList>
            <person name="Sun Q."/>
            <person name="Zhou Y."/>
        </authorList>
    </citation>
    <scope>NUCLEOTIDE SEQUENCE</scope>
    <source>
        <strain evidence="5">CGMCC 1.15493</strain>
    </source>
</reference>
<evidence type="ECO:0000256" key="2">
    <source>
        <dbReference type="ARBA" id="ARBA00022801"/>
    </source>
</evidence>
<dbReference type="InterPro" id="IPR005659">
    <property type="entry name" value="Chemorcpt_Glu_NH3ase_CheD"/>
</dbReference>
<proteinExistence type="inferred from homology"/>
<dbReference type="InterPro" id="IPR011324">
    <property type="entry name" value="Cytotoxic_necrot_fac-like_cat"/>
</dbReference>